<sequence length="162" mass="17737">MRRVWPVALVAAILAVGAVLYLMRPVGPKPQTLPTLTLKSLDGQPFALGSLKGRPVVLNAWASWCGPCRREMPMLLDAARANPGVIFVFVNQGEGPEAVRVYERETQLSLPLVLLDVNTRLADLLSFPGLPTTFVFDRTGRLVAKHLGQLEAHQLEAYLKGL</sequence>
<protein>
    <submittedName>
        <fullName evidence="2">Thiol-disulfide oxidoreductase ResA</fullName>
    </submittedName>
</protein>
<dbReference type="RefSeq" id="WP_119357371.1">
    <property type="nucleotide sequence ID" value="NZ_BJXM01000001.1"/>
</dbReference>
<evidence type="ECO:0000259" key="1">
    <source>
        <dbReference type="PROSITE" id="PS51352"/>
    </source>
</evidence>
<organism evidence="2 3">
    <name type="scientific">Meiothermus granaticius NBRC 107808</name>
    <dbReference type="NCBI Taxonomy" id="1227551"/>
    <lineage>
        <taxon>Bacteria</taxon>
        <taxon>Thermotogati</taxon>
        <taxon>Deinococcota</taxon>
        <taxon>Deinococci</taxon>
        <taxon>Thermales</taxon>
        <taxon>Thermaceae</taxon>
        <taxon>Meiothermus</taxon>
    </lineage>
</organism>
<dbReference type="OrthoDB" id="25753at2"/>
<dbReference type="Pfam" id="PF08534">
    <property type="entry name" value="Redoxin"/>
    <property type="match status" value="1"/>
</dbReference>
<dbReference type="InterPro" id="IPR036249">
    <property type="entry name" value="Thioredoxin-like_sf"/>
</dbReference>
<dbReference type="Gene3D" id="3.40.30.10">
    <property type="entry name" value="Glutaredoxin"/>
    <property type="match status" value="1"/>
</dbReference>
<dbReference type="SUPFAM" id="SSF52833">
    <property type="entry name" value="Thioredoxin-like"/>
    <property type="match status" value="1"/>
</dbReference>
<dbReference type="InterPro" id="IPR013740">
    <property type="entry name" value="Redoxin"/>
</dbReference>
<proteinExistence type="predicted"/>
<dbReference type="PANTHER" id="PTHR42852">
    <property type="entry name" value="THIOL:DISULFIDE INTERCHANGE PROTEIN DSBE"/>
    <property type="match status" value="1"/>
</dbReference>
<dbReference type="Proteomes" id="UP000266178">
    <property type="component" value="Unassembled WGS sequence"/>
</dbReference>
<gene>
    <name evidence="2" type="primary">resA_4</name>
    <name evidence="2" type="ORF">Mgrana_01902</name>
</gene>
<dbReference type="PROSITE" id="PS51352">
    <property type="entry name" value="THIOREDOXIN_2"/>
    <property type="match status" value="1"/>
</dbReference>
<reference evidence="2 3" key="1">
    <citation type="submission" date="2018-08" db="EMBL/GenBank/DDBJ databases">
        <title>Meiothermus granaticius genome AF-68 sequencing project.</title>
        <authorList>
            <person name="Da Costa M.S."/>
            <person name="Albuquerque L."/>
            <person name="Raposo P."/>
            <person name="Froufe H.J.C."/>
            <person name="Barroso C.S."/>
            <person name="Egas C."/>
        </authorList>
    </citation>
    <scope>NUCLEOTIDE SEQUENCE [LARGE SCALE GENOMIC DNA]</scope>
    <source>
        <strain evidence="2 3">AF-68</strain>
    </source>
</reference>
<dbReference type="AlphaFoldDB" id="A0A399F822"/>
<dbReference type="InterPro" id="IPR013766">
    <property type="entry name" value="Thioredoxin_domain"/>
</dbReference>
<comment type="caution">
    <text evidence="2">The sequence shown here is derived from an EMBL/GenBank/DDBJ whole genome shotgun (WGS) entry which is preliminary data.</text>
</comment>
<dbReference type="EMBL" id="QWLB01000023">
    <property type="protein sequence ID" value="RIH92233.1"/>
    <property type="molecule type" value="Genomic_DNA"/>
</dbReference>
<keyword evidence="3" id="KW-1185">Reference proteome</keyword>
<evidence type="ECO:0000313" key="2">
    <source>
        <dbReference type="EMBL" id="RIH92233.1"/>
    </source>
</evidence>
<dbReference type="CDD" id="cd02966">
    <property type="entry name" value="TlpA_like_family"/>
    <property type="match status" value="1"/>
</dbReference>
<dbReference type="PANTHER" id="PTHR42852:SF13">
    <property type="entry name" value="PROTEIN DIPZ"/>
    <property type="match status" value="1"/>
</dbReference>
<accession>A0A399F822</accession>
<evidence type="ECO:0000313" key="3">
    <source>
        <dbReference type="Proteomes" id="UP000266178"/>
    </source>
</evidence>
<feature type="domain" description="Thioredoxin" evidence="1">
    <location>
        <begin position="27"/>
        <end position="162"/>
    </location>
</feature>
<dbReference type="GO" id="GO:0016491">
    <property type="term" value="F:oxidoreductase activity"/>
    <property type="evidence" value="ECO:0007669"/>
    <property type="project" value="InterPro"/>
</dbReference>
<dbReference type="InterPro" id="IPR050553">
    <property type="entry name" value="Thioredoxin_ResA/DsbE_sf"/>
</dbReference>
<name>A0A399F822_9DEIN</name>